<evidence type="ECO:0000256" key="3">
    <source>
        <dbReference type="SAM" id="SignalP"/>
    </source>
</evidence>
<reference evidence="4" key="1">
    <citation type="submission" date="2022-10" db="EMBL/GenBank/DDBJ databases">
        <title>Adaptive evolution leads to modifications in subtelomeric GC content in a zoonotic Cryptosporidium species.</title>
        <authorList>
            <person name="Li J."/>
            <person name="Feng Y."/>
            <person name="Xiao L."/>
        </authorList>
    </citation>
    <scope>NUCLEOTIDE SEQUENCE</scope>
    <source>
        <strain evidence="4">33844</strain>
    </source>
</reference>
<accession>A0A9D5HWC1</accession>
<dbReference type="OrthoDB" id="952271at2759"/>
<dbReference type="GO" id="GO:0043171">
    <property type="term" value="P:peptide catabolic process"/>
    <property type="evidence" value="ECO:0007669"/>
    <property type="project" value="TreeGrafter"/>
</dbReference>
<feature type="compositionally biased region" description="Basic and acidic residues" evidence="2">
    <location>
        <begin position="235"/>
        <end position="248"/>
    </location>
</feature>
<keyword evidence="1" id="KW-0479">Metal-binding</keyword>
<name>A0A9D5HWC1_9CRYT</name>
<keyword evidence="3" id="KW-0732">Signal</keyword>
<evidence type="ECO:0008006" key="5">
    <source>
        <dbReference type="Google" id="ProtNLM"/>
    </source>
</evidence>
<dbReference type="Gene3D" id="3.30.830.10">
    <property type="entry name" value="Metalloenzyme, LuxS/M16 peptidase-like"/>
    <property type="match status" value="1"/>
</dbReference>
<sequence>MEAKILLFGLALLFSLVEGSSSFDVTLLASNGSESSALVESSTRMIKNDSLALDGQYYIGGLNRISEYRAKQNINDAYSHFYDEDFMKSTKDSNKYSFIRLKNDMQVFVVSKRSVSFPSITLGVRVGSSMEPKGFPGLATLLSELLFYEWKRSEPGQRTPYDLFISRNSGVFWTRVSPFLTEYHMSVKKDSFSEALLKFSSYLKGFIPEEPGLGKAEADPEGALREGPRQSWVPHEQHAGIDREHGLGRGDPFV</sequence>
<evidence type="ECO:0000313" key="4">
    <source>
        <dbReference type="EMBL" id="KAJ1605241.1"/>
    </source>
</evidence>
<feature type="signal peptide" evidence="3">
    <location>
        <begin position="1"/>
        <end position="22"/>
    </location>
</feature>
<gene>
    <name evidence="4" type="ORF">OJ253_3251</name>
</gene>
<evidence type="ECO:0000256" key="1">
    <source>
        <dbReference type="ARBA" id="ARBA00022723"/>
    </source>
</evidence>
<feature type="compositionally biased region" description="Basic and acidic residues" evidence="2">
    <location>
        <begin position="216"/>
        <end position="228"/>
    </location>
</feature>
<dbReference type="GO" id="GO:0005739">
    <property type="term" value="C:mitochondrion"/>
    <property type="evidence" value="ECO:0007669"/>
    <property type="project" value="TreeGrafter"/>
</dbReference>
<feature type="region of interest" description="Disordered" evidence="2">
    <location>
        <begin position="213"/>
        <end position="254"/>
    </location>
</feature>
<dbReference type="InterPro" id="IPR011249">
    <property type="entry name" value="Metalloenz_LuxS/M16"/>
</dbReference>
<dbReference type="AlphaFoldDB" id="A0A9D5HWC1"/>
<dbReference type="SUPFAM" id="SSF63411">
    <property type="entry name" value="LuxS/MPP-like metallohydrolase"/>
    <property type="match status" value="1"/>
</dbReference>
<protein>
    <recommendedName>
        <fullName evidence="5">Signal peptide-containing protein</fullName>
    </recommendedName>
</protein>
<dbReference type="GO" id="GO:0051603">
    <property type="term" value="P:proteolysis involved in protein catabolic process"/>
    <property type="evidence" value="ECO:0007669"/>
    <property type="project" value="TreeGrafter"/>
</dbReference>
<dbReference type="GO" id="GO:0046872">
    <property type="term" value="F:metal ion binding"/>
    <property type="evidence" value="ECO:0007669"/>
    <property type="project" value="UniProtKB-KW"/>
</dbReference>
<dbReference type="PANTHER" id="PTHR43690:SF18">
    <property type="entry name" value="INSULIN-DEGRADING ENZYME-RELATED"/>
    <property type="match status" value="1"/>
</dbReference>
<feature type="chain" id="PRO_5038934888" description="Signal peptide-containing protein" evidence="3">
    <location>
        <begin position="23"/>
        <end position="254"/>
    </location>
</feature>
<dbReference type="InterPro" id="IPR050626">
    <property type="entry name" value="Peptidase_M16"/>
</dbReference>
<dbReference type="PANTHER" id="PTHR43690">
    <property type="entry name" value="NARDILYSIN"/>
    <property type="match status" value="1"/>
</dbReference>
<dbReference type="GO" id="GO:0005829">
    <property type="term" value="C:cytosol"/>
    <property type="evidence" value="ECO:0007669"/>
    <property type="project" value="TreeGrafter"/>
</dbReference>
<dbReference type="Proteomes" id="UP001067231">
    <property type="component" value="Unassembled WGS sequence"/>
</dbReference>
<organism evidence="4">
    <name type="scientific">Cryptosporidium canis</name>
    <dbReference type="NCBI Taxonomy" id="195482"/>
    <lineage>
        <taxon>Eukaryota</taxon>
        <taxon>Sar</taxon>
        <taxon>Alveolata</taxon>
        <taxon>Apicomplexa</taxon>
        <taxon>Conoidasida</taxon>
        <taxon>Coccidia</taxon>
        <taxon>Eucoccidiorida</taxon>
        <taxon>Eimeriorina</taxon>
        <taxon>Cryptosporidiidae</taxon>
        <taxon>Cryptosporidium</taxon>
    </lineage>
</organism>
<evidence type="ECO:0000256" key="2">
    <source>
        <dbReference type="SAM" id="MobiDB-lite"/>
    </source>
</evidence>
<proteinExistence type="predicted"/>
<dbReference type="EMBL" id="JAPCXC010000104">
    <property type="protein sequence ID" value="KAJ1605241.1"/>
    <property type="molecule type" value="Genomic_DNA"/>
</dbReference>
<comment type="caution">
    <text evidence="4">The sequence shown here is derived from an EMBL/GenBank/DDBJ whole genome shotgun (WGS) entry which is preliminary data.</text>
</comment>
<dbReference type="GO" id="GO:0004222">
    <property type="term" value="F:metalloendopeptidase activity"/>
    <property type="evidence" value="ECO:0007669"/>
    <property type="project" value="TreeGrafter"/>
</dbReference>